<gene>
    <name evidence="1" type="ORF">C1Y40_05744</name>
</gene>
<accession>A0A2S8BBS2</accession>
<dbReference type="AlphaFoldDB" id="A0A2S8BBS2"/>
<protein>
    <submittedName>
        <fullName evidence="1">Uncharacterized protein</fullName>
    </submittedName>
</protein>
<proteinExistence type="predicted"/>
<dbReference type="EMBL" id="PPEA01000982">
    <property type="protein sequence ID" value="PQM44096.1"/>
    <property type="molecule type" value="Genomic_DNA"/>
</dbReference>
<evidence type="ECO:0000313" key="2">
    <source>
        <dbReference type="Proteomes" id="UP000238296"/>
    </source>
</evidence>
<evidence type="ECO:0000313" key="1">
    <source>
        <dbReference type="EMBL" id="PQM44096.1"/>
    </source>
</evidence>
<dbReference type="Proteomes" id="UP000238296">
    <property type="component" value="Unassembled WGS sequence"/>
</dbReference>
<reference evidence="1 2" key="1">
    <citation type="journal article" date="2017" name="Int. J. Syst. Evol. Microbiol.">
        <title>Mycobacterium talmoniae sp. nov., a slowly growing mycobacterium isolated from human respiratory samples.</title>
        <authorList>
            <person name="Davidson R.M."/>
            <person name="DeGroote M.A."/>
            <person name="Marola J.L."/>
            <person name="Buss S."/>
            <person name="Jones V."/>
            <person name="McNeil M.R."/>
            <person name="Freifeld A.G."/>
            <person name="Elaine Epperson L."/>
            <person name="Hasan N.A."/>
            <person name="Jackson M."/>
            <person name="Iwen P.C."/>
            <person name="Salfinger M."/>
            <person name="Strong M."/>
        </authorList>
    </citation>
    <scope>NUCLEOTIDE SEQUENCE [LARGE SCALE GENOMIC DNA]</scope>
    <source>
        <strain evidence="1 2">ATCC BAA-2683</strain>
    </source>
</reference>
<organism evidence="1 2">
    <name type="scientific">Mycobacterium talmoniae</name>
    <dbReference type="NCBI Taxonomy" id="1858794"/>
    <lineage>
        <taxon>Bacteria</taxon>
        <taxon>Bacillati</taxon>
        <taxon>Actinomycetota</taxon>
        <taxon>Actinomycetes</taxon>
        <taxon>Mycobacteriales</taxon>
        <taxon>Mycobacteriaceae</taxon>
        <taxon>Mycobacterium</taxon>
    </lineage>
</organism>
<sequence>MPASASVPVGVSIRAGFSTSPRTTIAAACSALIGGTGLSRRDGVIIGVATSGMWMLVNVM</sequence>
<comment type="caution">
    <text evidence="1">The sequence shown here is derived from an EMBL/GenBank/DDBJ whole genome shotgun (WGS) entry which is preliminary data.</text>
</comment>
<name>A0A2S8BBS2_9MYCO</name>